<dbReference type="RefSeq" id="WP_219877412.1">
    <property type="nucleotide sequence ID" value="NZ_JAHYXK010000007.1"/>
</dbReference>
<evidence type="ECO:0000313" key="2">
    <source>
        <dbReference type="Proteomes" id="UP000813018"/>
    </source>
</evidence>
<accession>A0ABS7CUP5</accession>
<sequence>MDPNANGYVSLSTSGFTGTNDLGPAASEIPYRPLPTLVTEPLGDLNTGSTGGHTDLAPPSPVQAYFDEINIMFRFRLGGASTASKGYSVMIESDGQFGNLVAGGNPATTPNPGFEFEVILESNFDVAVFDHRNNPNVGPKIFSGSVDQYSQKAVAATTNGGNADYFYDFYVPLSALPGVTITSAQSGITGTVSDVGGVNFQAYDYSKQRAWAALMGLSPLLH</sequence>
<dbReference type="Proteomes" id="UP000813018">
    <property type="component" value="Unassembled WGS sequence"/>
</dbReference>
<dbReference type="EMBL" id="JAHYXK010000007">
    <property type="protein sequence ID" value="MBW7467542.1"/>
    <property type="molecule type" value="Genomic_DNA"/>
</dbReference>
<organism evidence="1 2">
    <name type="scientific">Pontibacter aydingkolensis</name>
    <dbReference type="NCBI Taxonomy" id="1911536"/>
    <lineage>
        <taxon>Bacteria</taxon>
        <taxon>Pseudomonadati</taxon>
        <taxon>Bacteroidota</taxon>
        <taxon>Cytophagia</taxon>
        <taxon>Cytophagales</taxon>
        <taxon>Hymenobacteraceae</taxon>
        <taxon>Pontibacter</taxon>
    </lineage>
</organism>
<evidence type="ECO:0008006" key="3">
    <source>
        <dbReference type="Google" id="ProtNLM"/>
    </source>
</evidence>
<protein>
    <recommendedName>
        <fullName evidence="3">PEP-CTERM sorting domain-containing protein</fullName>
    </recommendedName>
</protein>
<comment type="caution">
    <text evidence="1">The sequence shown here is derived from an EMBL/GenBank/DDBJ whole genome shotgun (WGS) entry which is preliminary data.</text>
</comment>
<reference evidence="1 2" key="1">
    <citation type="journal article" date="2016" name="Int. J. Syst. Evol. Microbiol.">
        <title>Pontibacter aydingkolensis sp. nov., isolated from soil of a salt lake.</title>
        <authorList>
            <person name="Osman G."/>
            <person name="Zhang T."/>
            <person name="Lou K."/>
            <person name="Gao Y."/>
            <person name="Chang W."/>
            <person name="Lin Q."/>
            <person name="Yang H.M."/>
            <person name="Huo X.D."/>
            <person name="Wang N."/>
        </authorList>
    </citation>
    <scope>NUCLEOTIDE SEQUENCE [LARGE SCALE GENOMIC DNA]</scope>
    <source>
        <strain evidence="1 2">KACC 19255</strain>
    </source>
</reference>
<name>A0ABS7CUP5_9BACT</name>
<gene>
    <name evidence="1" type="ORF">K0O23_10715</name>
</gene>
<proteinExistence type="predicted"/>
<keyword evidence="2" id="KW-1185">Reference proteome</keyword>
<evidence type="ECO:0000313" key="1">
    <source>
        <dbReference type="EMBL" id="MBW7467542.1"/>
    </source>
</evidence>